<dbReference type="RefSeq" id="WP_203906775.1">
    <property type="nucleotide sequence ID" value="NZ_BONY01000004.1"/>
</dbReference>
<sequence length="70" mass="8458">MAVKLKDSSYEFAQRLVKDGKFVVDEREDWSEHQPSAQQENEFIEKHGFNEYRKWHLGDDDEERENTKAR</sequence>
<dbReference type="AlphaFoldDB" id="A0A8J3Q344"/>
<accession>A0A8J3Q344</accession>
<keyword evidence="2" id="KW-1185">Reference proteome</keyword>
<reference evidence="1" key="1">
    <citation type="submission" date="2021-01" db="EMBL/GenBank/DDBJ databases">
        <title>Whole genome shotgun sequence of Rhizocola hellebori NBRC 109834.</title>
        <authorList>
            <person name="Komaki H."/>
            <person name="Tamura T."/>
        </authorList>
    </citation>
    <scope>NUCLEOTIDE SEQUENCE</scope>
    <source>
        <strain evidence="1">NBRC 109834</strain>
    </source>
</reference>
<name>A0A8J3Q344_9ACTN</name>
<comment type="caution">
    <text evidence="1">The sequence shown here is derived from an EMBL/GenBank/DDBJ whole genome shotgun (WGS) entry which is preliminary data.</text>
</comment>
<proteinExistence type="predicted"/>
<protein>
    <submittedName>
        <fullName evidence="1">Uncharacterized protein</fullName>
    </submittedName>
</protein>
<dbReference type="Proteomes" id="UP000612899">
    <property type="component" value="Unassembled WGS sequence"/>
</dbReference>
<organism evidence="1 2">
    <name type="scientific">Rhizocola hellebori</name>
    <dbReference type="NCBI Taxonomy" id="1392758"/>
    <lineage>
        <taxon>Bacteria</taxon>
        <taxon>Bacillati</taxon>
        <taxon>Actinomycetota</taxon>
        <taxon>Actinomycetes</taxon>
        <taxon>Micromonosporales</taxon>
        <taxon>Micromonosporaceae</taxon>
        <taxon>Rhizocola</taxon>
    </lineage>
</organism>
<evidence type="ECO:0000313" key="2">
    <source>
        <dbReference type="Proteomes" id="UP000612899"/>
    </source>
</evidence>
<dbReference type="EMBL" id="BONY01000004">
    <property type="protein sequence ID" value="GIH02849.1"/>
    <property type="molecule type" value="Genomic_DNA"/>
</dbReference>
<gene>
    <name evidence="1" type="ORF">Rhe02_09160</name>
</gene>
<evidence type="ECO:0000313" key="1">
    <source>
        <dbReference type="EMBL" id="GIH02849.1"/>
    </source>
</evidence>